<keyword evidence="2" id="KW-1133">Transmembrane helix</keyword>
<dbReference type="AlphaFoldDB" id="A0A5S4HB38"/>
<feature type="compositionally biased region" description="Polar residues" evidence="1">
    <location>
        <begin position="81"/>
        <end position="90"/>
    </location>
</feature>
<dbReference type="SUPFAM" id="SSF55797">
    <property type="entry name" value="PR-1-like"/>
    <property type="match status" value="1"/>
</dbReference>
<name>A0A5S4HB38_9ACTN</name>
<dbReference type="PANTHER" id="PTHR31157:SF1">
    <property type="entry name" value="SCP DOMAIN-CONTAINING PROTEIN"/>
    <property type="match status" value="1"/>
</dbReference>
<keyword evidence="2" id="KW-0812">Transmembrane</keyword>
<protein>
    <submittedName>
        <fullName evidence="4">CAP domain-containing protein</fullName>
    </submittedName>
</protein>
<dbReference type="Proteomes" id="UP000305238">
    <property type="component" value="Unassembled WGS sequence"/>
</dbReference>
<dbReference type="CDD" id="cd05379">
    <property type="entry name" value="CAP_bacterial"/>
    <property type="match status" value="1"/>
</dbReference>
<comment type="caution">
    <text evidence="4">The sequence shown here is derived from an EMBL/GenBank/DDBJ whole genome shotgun (WGS) entry which is preliminary data.</text>
</comment>
<keyword evidence="2" id="KW-0472">Membrane</keyword>
<evidence type="ECO:0000256" key="1">
    <source>
        <dbReference type="SAM" id="MobiDB-lite"/>
    </source>
</evidence>
<dbReference type="RefSeq" id="WP_138633567.1">
    <property type="nucleotide sequence ID" value="NZ_VCKZ01000009.1"/>
</dbReference>
<dbReference type="InterPro" id="IPR035940">
    <property type="entry name" value="CAP_sf"/>
</dbReference>
<feature type="domain" description="SCP" evidence="3">
    <location>
        <begin position="139"/>
        <end position="252"/>
    </location>
</feature>
<proteinExistence type="predicted"/>
<dbReference type="Gene3D" id="3.40.33.10">
    <property type="entry name" value="CAP"/>
    <property type="match status" value="1"/>
</dbReference>
<sequence>MSNPLPPRAGGPGPRRRQQRTVSGRAAAWTAAGAAGVLVIGGIAGVASGAFDGGPGAAPAASDTSVSPSSSPVAPLDTAKPSPSETASPKQTRKEPRKTSKPRTPTPRATRSRPAAPPPARPKTPSAPVAGGAAAQVISLVNKERAKNGCRALTSNGKLAAAAQGHSADMARRGFFDHTNPDGKSPGDRITAAGYRWSTYGENIAKGQPTPASVMTSWMNSPGHRANILNCSFREIGVGVVKSGGPYWTQVFGAAR</sequence>
<keyword evidence="5" id="KW-1185">Reference proteome</keyword>
<feature type="compositionally biased region" description="Low complexity" evidence="1">
    <location>
        <begin position="57"/>
        <end position="75"/>
    </location>
</feature>
<dbReference type="InterPro" id="IPR014044">
    <property type="entry name" value="CAP_dom"/>
</dbReference>
<gene>
    <name evidence="4" type="ORF">ETD96_02900</name>
</gene>
<dbReference type="Pfam" id="PF00188">
    <property type="entry name" value="CAP"/>
    <property type="match status" value="1"/>
</dbReference>
<evidence type="ECO:0000313" key="5">
    <source>
        <dbReference type="Proteomes" id="UP000305238"/>
    </source>
</evidence>
<feature type="compositionally biased region" description="Low complexity" evidence="1">
    <location>
        <begin position="102"/>
        <end position="114"/>
    </location>
</feature>
<feature type="region of interest" description="Disordered" evidence="1">
    <location>
        <begin position="1"/>
        <end position="29"/>
    </location>
</feature>
<feature type="transmembrane region" description="Helical" evidence="2">
    <location>
        <begin position="26"/>
        <end position="51"/>
    </location>
</feature>
<dbReference type="PANTHER" id="PTHR31157">
    <property type="entry name" value="SCP DOMAIN-CONTAINING PROTEIN"/>
    <property type="match status" value="1"/>
</dbReference>
<dbReference type="OrthoDB" id="8611574at2"/>
<reference evidence="4 5" key="1">
    <citation type="submission" date="2019-05" db="EMBL/GenBank/DDBJ databases">
        <title>Draft genome sequence of Actinomadura geliboluensis A8036.</title>
        <authorList>
            <person name="Saricaoglu S."/>
            <person name="Isik K."/>
        </authorList>
    </citation>
    <scope>NUCLEOTIDE SEQUENCE [LARGE SCALE GENOMIC DNA]</scope>
    <source>
        <strain evidence="4 5">A8036</strain>
    </source>
</reference>
<evidence type="ECO:0000259" key="3">
    <source>
        <dbReference type="Pfam" id="PF00188"/>
    </source>
</evidence>
<evidence type="ECO:0000313" key="4">
    <source>
        <dbReference type="EMBL" id="TMR41961.1"/>
    </source>
</evidence>
<organism evidence="4 5">
    <name type="scientific">Actinomadura geliboluensis</name>
    <dbReference type="NCBI Taxonomy" id="882440"/>
    <lineage>
        <taxon>Bacteria</taxon>
        <taxon>Bacillati</taxon>
        <taxon>Actinomycetota</taxon>
        <taxon>Actinomycetes</taxon>
        <taxon>Streptosporangiales</taxon>
        <taxon>Thermomonosporaceae</taxon>
        <taxon>Actinomadura</taxon>
    </lineage>
</organism>
<dbReference type="EMBL" id="VCKZ01000009">
    <property type="protein sequence ID" value="TMR41961.1"/>
    <property type="molecule type" value="Genomic_DNA"/>
</dbReference>
<accession>A0A5S4HB38</accession>
<feature type="region of interest" description="Disordered" evidence="1">
    <location>
        <begin position="46"/>
        <end position="131"/>
    </location>
</feature>
<evidence type="ECO:0000256" key="2">
    <source>
        <dbReference type="SAM" id="Phobius"/>
    </source>
</evidence>